<dbReference type="Proteomes" id="UP000233440">
    <property type="component" value="Unassembled WGS sequence"/>
</dbReference>
<sequence length="97" mass="11575">MSIDKDELLLSSQQALIGAIPKKLRGLTVRNDYNSLLWIAYFDDQPTEREKDILSRAYREVAAKYPNIQSIREEFVFIPTSFRIDMLDFWVFLRWEE</sequence>
<dbReference type="AlphaFoldDB" id="A0A2N3LJZ2"/>
<evidence type="ECO:0000313" key="2">
    <source>
        <dbReference type="Proteomes" id="UP000233440"/>
    </source>
</evidence>
<dbReference type="OrthoDB" id="2736524at2"/>
<evidence type="ECO:0000313" key="1">
    <source>
        <dbReference type="EMBL" id="PKR84950.1"/>
    </source>
</evidence>
<gene>
    <name evidence="1" type="ORF">CWO92_11330</name>
</gene>
<reference evidence="1 2" key="1">
    <citation type="submission" date="2017-11" db="EMBL/GenBank/DDBJ databases">
        <title>Bacillus camelliae sp. nov., isolated from pu'er tea.</title>
        <authorList>
            <person name="Niu L."/>
        </authorList>
    </citation>
    <scope>NUCLEOTIDE SEQUENCE [LARGE SCALE GENOMIC DNA]</scope>
    <source>
        <strain evidence="1 2">7578-1</strain>
    </source>
</reference>
<dbReference type="EMBL" id="PIQO01000007">
    <property type="protein sequence ID" value="PKR84950.1"/>
    <property type="molecule type" value="Genomic_DNA"/>
</dbReference>
<proteinExistence type="predicted"/>
<protein>
    <submittedName>
        <fullName evidence="1">Uncharacterized protein</fullName>
    </submittedName>
</protein>
<name>A0A2N3LJZ2_9BACI</name>
<dbReference type="InterPro" id="IPR058702">
    <property type="entry name" value="MafI2-like"/>
</dbReference>
<organism evidence="1 2">
    <name type="scientific">Heyndrickxia camelliae</name>
    <dbReference type="NCBI Taxonomy" id="1707093"/>
    <lineage>
        <taxon>Bacteria</taxon>
        <taxon>Bacillati</taxon>
        <taxon>Bacillota</taxon>
        <taxon>Bacilli</taxon>
        <taxon>Bacillales</taxon>
        <taxon>Bacillaceae</taxon>
        <taxon>Heyndrickxia</taxon>
    </lineage>
</organism>
<dbReference type="RefSeq" id="WP_101354316.1">
    <property type="nucleotide sequence ID" value="NZ_PIQO01000007.1"/>
</dbReference>
<accession>A0A2N3LJZ2</accession>
<keyword evidence="2" id="KW-1185">Reference proteome</keyword>
<dbReference type="Pfam" id="PF26541">
    <property type="entry name" value="MafI2"/>
    <property type="match status" value="1"/>
</dbReference>
<comment type="caution">
    <text evidence="1">The sequence shown here is derived from an EMBL/GenBank/DDBJ whole genome shotgun (WGS) entry which is preliminary data.</text>
</comment>